<dbReference type="PROSITE" id="PS50011">
    <property type="entry name" value="PROTEIN_KINASE_DOM"/>
    <property type="match status" value="1"/>
</dbReference>
<dbReference type="PANTHER" id="PTHR44167:SF24">
    <property type="entry name" value="SERINE_THREONINE-PROTEIN KINASE CHK2"/>
    <property type="match status" value="1"/>
</dbReference>
<accession>A0AAW3JRD4</accession>
<proteinExistence type="predicted"/>
<dbReference type="InterPro" id="IPR000719">
    <property type="entry name" value="Prot_kinase_dom"/>
</dbReference>
<name>A0AAW3JRD4_9FIRM</name>
<keyword evidence="3" id="KW-1185">Reference proteome</keyword>
<dbReference type="EMBL" id="LLKB01000005">
    <property type="protein sequence ID" value="KQC85017.1"/>
    <property type="molecule type" value="Genomic_DNA"/>
</dbReference>
<dbReference type="RefSeq" id="WP_055944425.1">
    <property type="nucleotide sequence ID" value="NZ_JAQDDZ010000014.1"/>
</dbReference>
<evidence type="ECO:0000313" key="2">
    <source>
        <dbReference type="EMBL" id="KQC85017.1"/>
    </source>
</evidence>
<reference evidence="2 3" key="1">
    <citation type="submission" date="2015-10" db="EMBL/GenBank/DDBJ databases">
        <title>Butyribacter intestini gen. nov., sp. nov., a butyric acid-producing bacterium of the family Lachnospiraceae isolated from the human faeces.</title>
        <authorList>
            <person name="Zou Y."/>
            <person name="Xue W."/>
            <person name="Luo G."/>
            <person name="Lv M."/>
        </authorList>
    </citation>
    <scope>NUCLEOTIDE SEQUENCE [LARGE SCALE GENOMIC DNA]</scope>
    <source>
        <strain evidence="2 3">TF01-11</strain>
    </source>
</reference>
<evidence type="ECO:0000259" key="1">
    <source>
        <dbReference type="PROSITE" id="PS50011"/>
    </source>
</evidence>
<dbReference type="InterPro" id="IPR008266">
    <property type="entry name" value="Tyr_kinase_AS"/>
</dbReference>
<organism evidence="2 3">
    <name type="scientific">Butyribacter intestini</name>
    <dbReference type="NCBI Taxonomy" id="1703332"/>
    <lineage>
        <taxon>Bacteria</taxon>
        <taxon>Bacillati</taxon>
        <taxon>Bacillota</taxon>
        <taxon>Clostridia</taxon>
        <taxon>Lachnospirales</taxon>
        <taxon>Lachnospiraceae</taxon>
        <taxon>Butyribacter</taxon>
    </lineage>
</organism>
<dbReference type="PANTHER" id="PTHR44167">
    <property type="entry name" value="OVARIAN-SPECIFIC SERINE/THREONINE-PROTEIN KINASE LOK-RELATED"/>
    <property type="match status" value="1"/>
</dbReference>
<dbReference type="CDD" id="cd14014">
    <property type="entry name" value="STKc_PknB_like"/>
    <property type="match status" value="1"/>
</dbReference>
<comment type="caution">
    <text evidence="2">The sequence shown here is derived from an EMBL/GenBank/DDBJ whole genome shotgun (WGS) entry which is preliminary data.</text>
</comment>
<dbReference type="Gene3D" id="3.30.200.20">
    <property type="entry name" value="Phosphorylase Kinase, domain 1"/>
    <property type="match status" value="1"/>
</dbReference>
<dbReference type="Proteomes" id="UP000050833">
    <property type="component" value="Unassembled WGS sequence"/>
</dbReference>
<dbReference type="GO" id="GO:0005524">
    <property type="term" value="F:ATP binding"/>
    <property type="evidence" value="ECO:0007669"/>
    <property type="project" value="InterPro"/>
</dbReference>
<dbReference type="InterPro" id="IPR011009">
    <property type="entry name" value="Kinase-like_dom_sf"/>
</dbReference>
<feature type="domain" description="Protein kinase" evidence="1">
    <location>
        <begin position="53"/>
        <end position="336"/>
    </location>
</feature>
<gene>
    <name evidence="2" type="ORF">APZ18_09905</name>
</gene>
<dbReference type="Gene3D" id="1.10.510.10">
    <property type="entry name" value="Transferase(Phosphotransferase) domain 1"/>
    <property type="match status" value="1"/>
</dbReference>
<dbReference type="PROSITE" id="PS00109">
    <property type="entry name" value="PROTEIN_KINASE_TYR"/>
    <property type="match status" value="1"/>
</dbReference>
<evidence type="ECO:0000313" key="3">
    <source>
        <dbReference type="Proteomes" id="UP000050833"/>
    </source>
</evidence>
<protein>
    <recommendedName>
        <fullName evidence="1">Protein kinase domain-containing protein</fullName>
    </recommendedName>
</protein>
<dbReference type="GO" id="GO:0004672">
    <property type="term" value="F:protein kinase activity"/>
    <property type="evidence" value="ECO:0007669"/>
    <property type="project" value="InterPro"/>
</dbReference>
<dbReference type="Pfam" id="PF00069">
    <property type="entry name" value="Pkinase"/>
    <property type="match status" value="1"/>
</dbReference>
<dbReference type="AlphaFoldDB" id="A0AAW3JRD4"/>
<sequence length="379" mass="43062">MDKTLVDPNRLCMGCMELLENTGVPCPKCGFSLKDYQQPENGMPPYEILNGKYLVGKVIGIGGFGITYIGWDFYQSKKVCIKEYFPKGVAKREQTTTYSTEYSTYSMDVFTVNTKKAAYLGGLKGYIKEAETLSKFYGMPGIVSVRDFFYGNKTAYIVMEYIDGINFRQFAKSSGGVLQSYILFELLKDVIKALNSVHKAGVIHRDISPDNIMLNDKFKAKLIDFGAAKHSGAGQETSIFLKHGYAPIEQYDRNGNQGPWTDVYSLCATMYYLLTGIKLQKAYERVAEDKTIPLNMFNIEIEDYQANAILKGLNVQIEDRYQSMAELYYELYHEYLPGERPQKPAAEAVRQKTMPEIMPIPDITREEAAMQYLKQHSED</sequence>
<dbReference type="SUPFAM" id="SSF56112">
    <property type="entry name" value="Protein kinase-like (PK-like)"/>
    <property type="match status" value="1"/>
</dbReference>